<reference evidence="2" key="2">
    <citation type="journal article" date="2001" name="Science">
        <title>The sequence of the human genome.</title>
        <authorList>
            <person name="Venter J.C."/>
            <person name="Adams M.D."/>
            <person name="Myers E.W."/>
            <person name="Li P.W."/>
            <person name="Mural R.J."/>
            <person name="Sutton G.G."/>
            <person name="Smith H.O."/>
            <person name="Yandell M."/>
            <person name="Evans C.A."/>
            <person name="Holt R.A."/>
            <person name="Gocayne J.D."/>
            <person name="Amanatides P."/>
            <person name="Ballew R.M."/>
            <person name="Huson D.H."/>
            <person name="Wortman J.R."/>
            <person name="Zhang Q."/>
            <person name="Kodira C.D."/>
            <person name="Zheng X.H."/>
            <person name="Chen L."/>
            <person name="Skupski M."/>
            <person name="Subramanian G."/>
            <person name="Thomas P.D."/>
            <person name="Zhang J."/>
            <person name="Gabor Miklos G.L."/>
            <person name="Nelson C."/>
            <person name="Broder S."/>
            <person name="Clark A.G."/>
            <person name="Nadeau J."/>
            <person name="McKusick V.A."/>
            <person name="Zinder N."/>
            <person name="Levine A.J."/>
            <person name="Roberts R.J."/>
            <person name="Simon M."/>
            <person name="Slayman C."/>
            <person name="Hunkapiller M."/>
            <person name="Bolanos R."/>
            <person name="Delcher A."/>
            <person name="Dew I."/>
            <person name="Fasulo D."/>
            <person name="Flanigan M."/>
            <person name="Florea L."/>
            <person name="Halpern A."/>
            <person name="Hannenhalli S."/>
            <person name="Kravitz S."/>
            <person name="Levy S."/>
            <person name="Mobarry C."/>
            <person name="Reinert K."/>
            <person name="Remington K."/>
            <person name="Abu-Threideh J."/>
            <person name="Beasley E."/>
            <person name="Biddick K."/>
            <person name="Bonazzi V."/>
            <person name="Brandon R."/>
            <person name="Cargill M."/>
            <person name="Chandramouliswaran I."/>
            <person name="Charlab R."/>
            <person name="Chaturvedi K."/>
            <person name="Deng Z."/>
            <person name="Di Francesco V."/>
            <person name="Dunn P."/>
            <person name="Eilbeck K."/>
            <person name="Evangelista C."/>
            <person name="Gabrielian A.E."/>
            <person name="Gan W."/>
            <person name="Ge W."/>
            <person name="Gong F."/>
            <person name="Gu Z."/>
            <person name="Guan P."/>
            <person name="Heiman T.J."/>
            <person name="Higgins M.E."/>
            <person name="Ji R.R."/>
            <person name="Ke Z."/>
            <person name="Ketchum K.A."/>
            <person name="Lai Z."/>
            <person name="Lei Y."/>
            <person name="Li Z."/>
            <person name="Li J."/>
            <person name="Liang Y."/>
            <person name="Lin X."/>
            <person name="Lu F."/>
            <person name="Merkulov G.V."/>
            <person name="Milshina N."/>
            <person name="Moore H.M."/>
            <person name="Naik A.K."/>
            <person name="Narayan V.A."/>
            <person name="Neelam B."/>
            <person name="Nusskern D."/>
            <person name="Rusch D.B."/>
            <person name="Salzberg S."/>
            <person name="Shao W."/>
            <person name="Shue B."/>
            <person name="Sun J."/>
            <person name="Wang Z."/>
            <person name="Wang A."/>
            <person name="Wang X."/>
            <person name="Wang J."/>
            <person name="Wei M."/>
            <person name="Wides R."/>
            <person name="Xiao C."/>
            <person name="Yan C."/>
            <person name="Yao A."/>
            <person name="Ye J."/>
            <person name="Zhan M."/>
            <person name="Zhang W."/>
            <person name="Zhang H."/>
            <person name="Zhao Q."/>
            <person name="Zheng L."/>
            <person name="Zhong F."/>
            <person name="Zhong W."/>
            <person name="Zhu S."/>
            <person name="Zhao S."/>
            <person name="Gilbert D."/>
            <person name="Baumhueter S."/>
            <person name="Spier G."/>
            <person name="Carter C."/>
            <person name="Cravchik A."/>
            <person name="Woodage T."/>
            <person name="Ali F."/>
            <person name="An H."/>
            <person name="Awe A."/>
            <person name="Baldwin D."/>
            <person name="Baden H."/>
            <person name="Barnstead M."/>
            <person name="Barrow I."/>
            <person name="Beeson K."/>
            <person name="Busam D."/>
            <person name="Carver A."/>
            <person name="Center A."/>
            <person name="Cheng M.L."/>
            <person name="Curry L."/>
            <person name="Danaher S."/>
            <person name="Davenport L."/>
            <person name="Desilets R."/>
            <person name="Dietz S."/>
            <person name="Dodson K."/>
            <person name="Doup L."/>
            <person name="Ferriera S."/>
            <person name="Garg N."/>
            <person name="Gluecksmann A."/>
            <person name="Hart B."/>
            <person name="Haynes J."/>
            <person name="Haynes C."/>
            <person name="Heiner C."/>
            <person name="Hladun S."/>
            <person name="Hostin D."/>
            <person name="Houck J."/>
            <person name="Howland T."/>
            <person name="Ibegwam C."/>
            <person name="Johnson J."/>
            <person name="Kalush F."/>
            <person name="Kline L."/>
            <person name="Koduru S."/>
            <person name="Love A."/>
            <person name="Mann F."/>
            <person name="May D."/>
            <person name="McCawley S."/>
            <person name="McIntosh T."/>
            <person name="McMullen I."/>
            <person name="Moy M."/>
            <person name="Moy L."/>
            <person name="Murphy B."/>
            <person name="Nelson K."/>
            <person name="Pfannkoch C."/>
            <person name="Pratts E."/>
            <person name="Puri V."/>
            <person name="Qureshi H."/>
            <person name="Reardon M."/>
            <person name="Rodriguez R."/>
            <person name="Rogers Y.H."/>
            <person name="Romblad D."/>
            <person name="Ruhfel B."/>
            <person name="Scott R."/>
            <person name="Sitter C."/>
            <person name="Smallwood M."/>
            <person name="Stewart E."/>
            <person name="Strong R."/>
            <person name="Suh E."/>
            <person name="Thomas R."/>
            <person name="Tint N.N."/>
            <person name="Tse S."/>
            <person name="Vech C."/>
            <person name="Wang G."/>
            <person name="Wetter J."/>
            <person name="Williams S."/>
            <person name="Williams M."/>
            <person name="Windsor S."/>
            <person name="Winn-Deen E."/>
            <person name="Wolfe K."/>
            <person name="Zaveri J."/>
            <person name="Zaveri K."/>
            <person name="Abril J.F."/>
            <person name="Guigo R."/>
            <person name="Campbell M.J."/>
            <person name="Sjolander K.V."/>
            <person name="Karlak B."/>
            <person name="Kejariwal A."/>
            <person name="Mi H."/>
            <person name="Lazareva B."/>
            <person name="Hatton T."/>
            <person name="Narechania A."/>
            <person name="Diemer K."/>
            <person name="Muruganujan A."/>
            <person name="Guo N."/>
            <person name="Sato S."/>
            <person name="Bafna V."/>
            <person name="Istrail S."/>
            <person name="Lippert R."/>
            <person name="Schwartz R."/>
            <person name="Walenz B."/>
            <person name="Yooseph S."/>
            <person name="Allen D."/>
            <person name="Basu A."/>
            <person name="Baxendale J."/>
            <person name="Blick L."/>
            <person name="Caminha M."/>
            <person name="Carnes-Stine J."/>
            <person name="Caulk P."/>
            <person name="Chiang Y.H."/>
            <person name="Coyne M."/>
            <person name="Dahlke C."/>
            <person name="Mays A."/>
            <person name="Dombroski M."/>
            <person name="Donnelly M."/>
            <person name="Ely D."/>
            <person name="Esparham S."/>
            <person name="Fosler C."/>
            <person name="Gire H."/>
            <person name="Glanowski S."/>
            <person name="Glasser K."/>
            <person name="Glodek A."/>
            <person name="Gorokhov M."/>
            <person name="Graham K."/>
            <person name="Gropman B."/>
            <person name="Harris M."/>
            <person name="Heil J."/>
            <person name="Henderson S."/>
            <person name="Hoover J."/>
            <person name="Jennings D."/>
            <person name="Jordan C."/>
            <person name="Jordan J."/>
            <person name="Kasha J."/>
            <person name="Kagan L."/>
            <person name="Kraft C."/>
            <person name="Levitsky A."/>
            <person name="Lewis M."/>
            <person name="Liu X."/>
            <person name="Lopez J."/>
            <person name="Ma D."/>
            <person name="Majoros W."/>
            <person name="McDaniel J."/>
            <person name="Murphy S."/>
            <person name="Newman M."/>
            <person name="Nguyen T."/>
            <person name="Nguyen N."/>
            <person name="Nodell M."/>
            <person name="Pan S."/>
            <person name="Peck J."/>
            <person name="Peterson M."/>
            <person name="Rowe W."/>
            <person name="Sanders R."/>
            <person name="Scott J."/>
            <person name="Simpson M."/>
            <person name="Smith T."/>
            <person name="Sprague A."/>
            <person name="Stockwell T."/>
            <person name="Turner R."/>
            <person name="Venter E."/>
            <person name="Wang M."/>
            <person name="Wen M."/>
            <person name="Wu D."/>
            <person name="Wu M."/>
            <person name="Xia A."/>
            <person name="Zandieh A."/>
            <person name="Zhu X."/>
        </authorList>
    </citation>
    <scope>NUCLEOTIDE SEQUENCE</scope>
</reference>
<reference evidence="2" key="3">
    <citation type="submission" date="2005-07" db="EMBL/GenBank/DDBJ databases">
        <authorList>
            <person name="Mural R.J."/>
            <person name="Istrail S."/>
            <person name="Sutton G."/>
            <person name="Florea L."/>
            <person name="Halpern A.L."/>
            <person name="Mobarry C.M."/>
            <person name="Lippert R."/>
            <person name="Walenz B."/>
            <person name="Shatkay H."/>
            <person name="Dew I."/>
            <person name="Miller J.R."/>
            <person name="Flanigan M.J."/>
            <person name="Edwards N.J."/>
            <person name="Bolanos R."/>
            <person name="Fasulo D."/>
            <person name="Halldorsson B.V."/>
            <person name="Hannenhalli S."/>
            <person name="Turner R."/>
            <person name="Yooseph S."/>
            <person name="Lu F."/>
            <person name="Nusskern D.R."/>
            <person name="Shue B.C."/>
            <person name="Zheng X.H."/>
            <person name="Zhong F."/>
            <person name="Delcher A.L."/>
            <person name="Huson D.H."/>
            <person name="Kravitz S.A."/>
            <person name="Mouchard L."/>
            <person name="Reinert K."/>
            <person name="Remington K.A."/>
            <person name="Clark A.G."/>
            <person name="Waterman M.S."/>
            <person name="Eichler E.E."/>
            <person name="Adams M.D."/>
            <person name="Hunkapiller M.W."/>
            <person name="Myers E.W."/>
            <person name="Venter J.C."/>
        </authorList>
    </citation>
    <scope>NUCLEOTIDE SEQUENCE</scope>
</reference>
<protein>
    <submittedName>
        <fullName evidence="2">HCG1774533, isoform CRA_a</fullName>
    </submittedName>
    <submittedName>
        <fullName evidence="1">PRO2268</fullName>
    </submittedName>
</protein>
<evidence type="ECO:0000313" key="1">
    <source>
        <dbReference type="EMBL" id="AAF69625.1"/>
    </source>
</evidence>
<dbReference type="EMBL" id="AF119871">
    <property type="protein sequence ID" value="AAF69625.1"/>
    <property type="molecule type" value="mRNA"/>
</dbReference>
<sequence length="84" mass="9475">MKREPKNLSSEQVLKPTYSQSKPNRIRLYYWGLGLNLRAAASEANRMESKKVGKRLGAGKQQMGAELTEQHMARISLPAKILGY</sequence>
<organism evidence="1">
    <name type="scientific">Homo sapiens</name>
    <name type="common">Human</name>
    <dbReference type="NCBI Taxonomy" id="9606"/>
    <lineage>
        <taxon>Eukaryota</taxon>
        <taxon>Metazoa</taxon>
        <taxon>Chordata</taxon>
        <taxon>Craniata</taxon>
        <taxon>Vertebrata</taxon>
        <taxon>Euteleostomi</taxon>
        <taxon>Mammalia</taxon>
        <taxon>Eutheria</taxon>
        <taxon>Euarchontoglires</taxon>
        <taxon>Primates</taxon>
        <taxon>Haplorrhini</taxon>
        <taxon>Catarrhini</taxon>
        <taxon>Hominidae</taxon>
        <taxon>Homo</taxon>
    </lineage>
</organism>
<evidence type="ECO:0000313" key="2">
    <source>
        <dbReference type="EMBL" id="EAW97199.1"/>
    </source>
</evidence>
<proteinExistence type="evidence at transcript level"/>
<reference evidence="1" key="1">
    <citation type="submission" date="1999-01" db="EMBL/GenBank/DDBJ databases">
        <title>Functional prediction of the coding sequences of 79 new genes deduced by analysis of cDNA clones from human fetal liver.</title>
        <authorList>
            <person name="Zhang C."/>
            <person name="Yu Y."/>
            <person name="Zhang S."/>
            <person name="Wei H."/>
            <person name="Zhang Y."/>
            <person name="Zhou G."/>
            <person name="Bi J."/>
            <person name="Liu M."/>
            <person name="He F."/>
        </authorList>
    </citation>
    <scope>NUCLEOTIDE SEQUENCE</scope>
    <source>
        <tissue evidence="1">Liver</tissue>
    </source>
</reference>
<dbReference type="PeptideAtlas" id="Q9P175"/>
<name>Q9P175_HUMAN</name>
<gene>
    <name evidence="2" type="ORF">hCG_1774533</name>
</gene>
<dbReference type="AlphaFoldDB" id="Q9P175"/>
<accession>Q9P175</accession>
<dbReference type="EMBL" id="CH471054">
    <property type="protein sequence ID" value="EAW97199.1"/>
    <property type="molecule type" value="Genomic_DNA"/>
</dbReference>